<dbReference type="KEGG" id="pphe:PP2015_4126"/>
<evidence type="ECO:0000313" key="1">
    <source>
        <dbReference type="EMBL" id="ALO44593.1"/>
    </source>
</evidence>
<protein>
    <recommendedName>
        <fullName evidence="3">DUF1496 domain-containing protein</fullName>
    </recommendedName>
</protein>
<evidence type="ECO:0000313" key="2">
    <source>
        <dbReference type="Proteomes" id="UP000061457"/>
    </source>
</evidence>
<reference evidence="1 2" key="1">
    <citation type="submission" date="2015-11" db="EMBL/GenBank/DDBJ databases">
        <authorList>
            <person name="Zhang Y."/>
            <person name="Guo Z."/>
        </authorList>
    </citation>
    <scope>NUCLEOTIDE SEQUENCE [LARGE SCALE GENOMIC DNA]</scope>
    <source>
        <strain evidence="1 2">KCTC 12086</strain>
    </source>
</reference>
<dbReference type="OrthoDB" id="14727at2"/>
<evidence type="ECO:0008006" key="3">
    <source>
        <dbReference type="Google" id="ProtNLM"/>
    </source>
</evidence>
<sequence length="99" mass="11406">MTYNKFSFIFIVLFSVFIPESVLANSKSNKTHLFLDNLTPVCWYKDAKYSEGALIVMADKTFVCASKYDNQTTGELKWRIADENGRPIPHKPKKTIRIN</sequence>
<dbReference type="EMBL" id="CP013188">
    <property type="protein sequence ID" value="ALO44593.1"/>
    <property type="molecule type" value="Genomic_DNA"/>
</dbReference>
<organism evidence="1 2">
    <name type="scientific">Pseudoalteromonas phenolica</name>
    <dbReference type="NCBI Taxonomy" id="161398"/>
    <lineage>
        <taxon>Bacteria</taxon>
        <taxon>Pseudomonadati</taxon>
        <taxon>Pseudomonadota</taxon>
        <taxon>Gammaproteobacteria</taxon>
        <taxon>Alteromonadales</taxon>
        <taxon>Pseudoalteromonadaceae</taxon>
        <taxon>Pseudoalteromonas</taxon>
    </lineage>
</organism>
<dbReference type="PATRIC" id="fig|161398.10.peg.4232"/>
<dbReference type="InterPro" id="IPR009971">
    <property type="entry name" value="DUF1496"/>
</dbReference>
<name>A0A0S2K8D6_9GAMM</name>
<accession>A0A0S2K8D6</accession>
<dbReference type="RefSeq" id="WP_058032439.1">
    <property type="nucleotide sequence ID" value="NZ_CP013188.1"/>
</dbReference>
<keyword evidence="2" id="KW-1185">Reference proteome</keyword>
<dbReference type="Proteomes" id="UP000061457">
    <property type="component" value="Chromosome II"/>
</dbReference>
<proteinExistence type="predicted"/>
<dbReference type="AlphaFoldDB" id="A0A0S2K8D6"/>
<dbReference type="Pfam" id="PF07383">
    <property type="entry name" value="DUF1496"/>
    <property type="match status" value="1"/>
</dbReference>
<gene>
    <name evidence="1" type="ORF">PP2015_4126</name>
</gene>
<dbReference type="STRING" id="161398.PP2015_4126"/>